<feature type="region of interest" description="Disordered" evidence="1">
    <location>
        <begin position="36"/>
        <end position="130"/>
    </location>
</feature>
<protein>
    <submittedName>
        <fullName evidence="3">Putative secreted mucin</fullName>
    </submittedName>
</protein>
<feature type="chain" id="PRO_5001521476" evidence="2">
    <location>
        <begin position="29"/>
        <end position="130"/>
    </location>
</feature>
<feature type="compositionally biased region" description="Pro residues" evidence="1">
    <location>
        <begin position="81"/>
        <end position="97"/>
    </location>
</feature>
<feature type="signal peptide" evidence="2">
    <location>
        <begin position="1"/>
        <end position="28"/>
    </location>
</feature>
<evidence type="ECO:0000313" key="3">
    <source>
        <dbReference type="EMBL" id="JAC27811.1"/>
    </source>
</evidence>
<reference evidence="3" key="1">
    <citation type="submission" date="2014-03" db="EMBL/GenBank/DDBJ databases">
        <title>The sialotranscriptome of Amblyomma triste, Amblyomma parvum and Amblyomma cajennense ticks, uncovered by 454-based RNA-seq.</title>
        <authorList>
            <person name="Garcia G.R."/>
            <person name="Gardinassi L.G."/>
            <person name="Ribeiro J.M."/>
            <person name="Anatriello E."/>
            <person name="Ferreira B.R."/>
            <person name="Moreira H.N."/>
            <person name="Mafra C."/>
            <person name="Olegario M.M."/>
            <person name="Szabo P.J."/>
            <person name="Miranda-Santos I.K."/>
            <person name="Maruyama S.R."/>
        </authorList>
    </citation>
    <scope>NUCLEOTIDE SEQUENCE</scope>
    <source>
        <strain evidence="3">Mato Grasso do Sul</strain>
        <tissue evidence="3">Salivary glands</tissue>
    </source>
</reference>
<dbReference type="EMBL" id="GBBM01007607">
    <property type="protein sequence ID" value="JAC27811.1"/>
    <property type="molecule type" value="mRNA"/>
</dbReference>
<accession>A0A023G0V7</accession>
<sequence length="130" mass="14368">MMAISLNLVHIVFWVLAFLATSRDLVCANESRLSNEDFPFVSPRADRVPTSPGLQSGTRRRPIGSADTAPIIMGNRHGPVFHPPTPTGLQPRPPWQPTPSGTLPTGPQRRGQPHISPKDVRPPYQHRPMK</sequence>
<organism evidence="3">
    <name type="scientific">Amblyomma triste</name>
    <name type="common">Neotropical tick</name>
    <dbReference type="NCBI Taxonomy" id="251400"/>
    <lineage>
        <taxon>Eukaryota</taxon>
        <taxon>Metazoa</taxon>
        <taxon>Ecdysozoa</taxon>
        <taxon>Arthropoda</taxon>
        <taxon>Chelicerata</taxon>
        <taxon>Arachnida</taxon>
        <taxon>Acari</taxon>
        <taxon>Parasitiformes</taxon>
        <taxon>Ixodida</taxon>
        <taxon>Ixodoidea</taxon>
        <taxon>Ixodidae</taxon>
        <taxon>Amblyomminae</taxon>
        <taxon>Amblyomma</taxon>
    </lineage>
</organism>
<proteinExistence type="evidence at transcript level"/>
<evidence type="ECO:0000256" key="2">
    <source>
        <dbReference type="SAM" id="SignalP"/>
    </source>
</evidence>
<dbReference type="AlphaFoldDB" id="A0A023G0V7"/>
<keyword evidence="2" id="KW-0732">Signal</keyword>
<evidence type="ECO:0000256" key="1">
    <source>
        <dbReference type="SAM" id="MobiDB-lite"/>
    </source>
</evidence>
<name>A0A023G0V7_AMBTT</name>